<dbReference type="EMBL" id="QQAH01000009">
    <property type="protein sequence ID" value="RDD81748.1"/>
    <property type="molecule type" value="Genomic_DNA"/>
</dbReference>
<gene>
    <name evidence="3" type="ORF">DVJ77_11380</name>
</gene>
<evidence type="ECO:0000313" key="3">
    <source>
        <dbReference type="EMBL" id="RDD81748.1"/>
    </source>
</evidence>
<keyword evidence="4" id="KW-1185">Reference proteome</keyword>
<dbReference type="OrthoDB" id="8844617at2"/>
<dbReference type="InterPro" id="IPR007157">
    <property type="entry name" value="PspA_VIPP1"/>
</dbReference>
<comment type="caution">
    <text evidence="3">The sequence shown here is derived from an EMBL/GenBank/DDBJ whole genome shotgun (WGS) entry which is preliminary data.</text>
</comment>
<reference evidence="3 4" key="1">
    <citation type="submission" date="2018-07" db="EMBL/GenBank/DDBJ databases">
        <title>Dyella tabacisoli L4-6T, whole genome shotgun sequence.</title>
        <authorList>
            <person name="Zhou X.-K."/>
            <person name="Li W.-J."/>
            <person name="Duan Y.-Q."/>
        </authorList>
    </citation>
    <scope>NUCLEOTIDE SEQUENCE [LARGE SCALE GENOMIC DNA]</scope>
    <source>
        <strain evidence="3 4">L4-6</strain>
    </source>
</reference>
<sequence>MTIFDKLFTLVRGTATEAGQSIVDANALTILDQEIRDADNALRASRVDLTKLMAERTVTHSKLLDKQAKLQENNSYIPQLLAKNQRDLALEVSGKIAALEGDIAQDQKTIGDMDANIAKLQASIKQAEMTIDRLKRQVDTVKATASVQRAQEAIAAKASGSNARLRTAVDSLDRIKEQQALKSAQIDAANQLDSQANGGELEQKLQAAGIVPGGQAAEDILARFEKPASPTGNPS</sequence>
<evidence type="ECO:0000256" key="1">
    <source>
        <dbReference type="ARBA" id="ARBA00043985"/>
    </source>
</evidence>
<dbReference type="AlphaFoldDB" id="A0A369UPV0"/>
<dbReference type="Proteomes" id="UP000253782">
    <property type="component" value="Unassembled WGS sequence"/>
</dbReference>
<dbReference type="Pfam" id="PF04012">
    <property type="entry name" value="PspA_IM30"/>
    <property type="match status" value="1"/>
</dbReference>
<dbReference type="PANTHER" id="PTHR31088:SF9">
    <property type="entry name" value="PHAGE SHOCK PROTEIN A"/>
    <property type="match status" value="1"/>
</dbReference>
<organism evidence="3 4">
    <name type="scientific">Dyella tabacisoli</name>
    <dbReference type="NCBI Taxonomy" id="2282381"/>
    <lineage>
        <taxon>Bacteria</taxon>
        <taxon>Pseudomonadati</taxon>
        <taxon>Pseudomonadota</taxon>
        <taxon>Gammaproteobacteria</taxon>
        <taxon>Lysobacterales</taxon>
        <taxon>Rhodanobacteraceae</taxon>
        <taxon>Dyella</taxon>
    </lineage>
</organism>
<keyword evidence="2" id="KW-0175">Coiled coil</keyword>
<protein>
    <submittedName>
        <fullName evidence="3">PspA/IM30 family protein</fullName>
    </submittedName>
</protein>
<evidence type="ECO:0000313" key="4">
    <source>
        <dbReference type="Proteomes" id="UP000253782"/>
    </source>
</evidence>
<proteinExistence type="inferred from homology"/>
<dbReference type="PANTHER" id="PTHR31088">
    <property type="entry name" value="MEMBRANE-ASSOCIATED PROTEIN VIPP1, CHLOROPLASTIC"/>
    <property type="match status" value="1"/>
</dbReference>
<comment type="similarity">
    <text evidence="1">Belongs to the PspA/Vipp/IM30 family.</text>
</comment>
<accession>A0A369UPV0</accession>
<dbReference type="RefSeq" id="WP_114845614.1">
    <property type="nucleotide sequence ID" value="NZ_JBHSPE010000005.1"/>
</dbReference>
<name>A0A369UPV0_9GAMM</name>
<feature type="coiled-coil region" evidence="2">
    <location>
        <begin position="110"/>
        <end position="144"/>
    </location>
</feature>
<evidence type="ECO:0000256" key="2">
    <source>
        <dbReference type="SAM" id="Coils"/>
    </source>
</evidence>